<keyword evidence="4" id="KW-1133">Transmembrane helix</keyword>
<evidence type="ECO:0000259" key="6">
    <source>
        <dbReference type="Pfam" id="PF08334"/>
    </source>
</evidence>
<evidence type="ECO:0000256" key="1">
    <source>
        <dbReference type="ARBA" id="ARBA00004167"/>
    </source>
</evidence>
<comment type="caution">
    <text evidence="7">The sequence shown here is derived from an EMBL/GenBank/DDBJ whole genome shotgun (WGS) entry which is preliminary data.</text>
</comment>
<dbReference type="InterPro" id="IPR045584">
    <property type="entry name" value="Pilin-like"/>
</dbReference>
<accession>A0A2M6WF11</accession>
<dbReference type="PANTHER" id="PTHR30093:SF44">
    <property type="entry name" value="TYPE II SECRETION SYSTEM CORE PROTEIN G"/>
    <property type="match status" value="1"/>
</dbReference>
<protein>
    <recommendedName>
        <fullName evidence="6">Type II secretion system protein GspG C-terminal domain-containing protein</fullName>
    </recommendedName>
</protein>
<dbReference type="Gene3D" id="3.30.700.10">
    <property type="entry name" value="Glycoprotein, Type 4 Pilin"/>
    <property type="match status" value="1"/>
</dbReference>
<proteinExistence type="predicted"/>
<dbReference type="InterPro" id="IPR012902">
    <property type="entry name" value="N_methyl_site"/>
</dbReference>
<evidence type="ECO:0000256" key="5">
    <source>
        <dbReference type="ARBA" id="ARBA00023136"/>
    </source>
</evidence>
<dbReference type="GO" id="GO:0016020">
    <property type="term" value="C:membrane"/>
    <property type="evidence" value="ECO:0007669"/>
    <property type="project" value="UniProtKB-SubCell"/>
</dbReference>
<dbReference type="InterPro" id="IPR000983">
    <property type="entry name" value="Bac_GSPG_pilin"/>
</dbReference>
<dbReference type="InterPro" id="IPR013545">
    <property type="entry name" value="T2SS_protein-GspG_C"/>
</dbReference>
<dbReference type="AlphaFoldDB" id="A0A2M6WF11"/>
<name>A0A2M6WF11_9BACT</name>
<reference evidence="8" key="1">
    <citation type="submission" date="2017-09" db="EMBL/GenBank/DDBJ databases">
        <title>Depth-based differentiation of microbial function through sediment-hosted aquifers and enrichment of novel symbionts in the deep terrestrial subsurface.</title>
        <authorList>
            <person name="Probst A.J."/>
            <person name="Ladd B."/>
            <person name="Jarett J.K."/>
            <person name="Geller-Mcgrath D.E."/>
            <person name="Sieber C.M.K."/>
            <person name="Emerson J.B."/>
            <person name="Anantharaman K."/>
            <person name="Thomas B.C."/>
            <person name="Malmstrom R."/>
            <person name="Stieglmeier M."/>
            <person name="Klingl A."/>
            <person name="Woyke T."/>
            <person name="Ryan C.M."/>
            <person name="Banfield J.F."/>
        </authorList>
    </citation>
    <scope>NUCLEOTIDE SEQUENCE [LARGE SCALE GENOMIC DNA]</scope>
</reference>
<dbReference type="Pfam" id="PF08334">
    <property type="entry name" value="T2SSG"/>
    <property type="match status" value="1"/>
</dbReference>
<feature type="domain" description="Type II secretion system protein GspG C-terminal" evidence="6">
    <location>
        <begin position="34"/>
        <end position="115"/>
    </location>
</feature>
<dbReference type="GO" id="GO:0015627">
    <property type="term" value="C:type II protein secretion system complex"/>
    <property type="evidence" value="ECO:0007669"/>
    <property type="project" value="InterPro"/>
</dbReference>
<dbReference type="Pfam" id="PF07963">
    <property type="entry name" value="N_methyl"/>
    <property type="match status" value="1"/>
</dbReference>
<sequence length="180" mass="19544">MGNKGFTLIELLVVIAIIGLLSSSVLAALGSTRTKARDAQRFTALQEIQKALELYHTDNGSYPPYVAYTSSNECGVNWCSLETALSPYISKLPRDPAGLQNTYRYYYDADAGDNYQSYGLMMKVEDASHYARVNNDGGYYNDEDCCYFEIGPQVGYCSGAYSGSGANWYGGATTVCAGGN</sequence>
<organism evidence="7 8">
    <name type="scientific">Candidatus Kaiserbacteria bacterium CG10_big_fil_rev_8_21_14_0_10_49_17</name>
    <dbReference type="NCBI Taxonomy" id="1974609"/>
    <lineage>
        <taxon>Bacteria</taxon>
        <taxon>Candidatus Kaiseribacteriota</taxon>
    </lineage>
</organism>
<dbReference type="PANTHER" id="PTHR30093">
    <property type="entry name" value="GENERAL SECRETION PATHWAY PROTEIN G"/>
    <property type="match status" value="1"/>
</dbReference>
<dbReference type="Proteomes" id="UP000228809">
    <property type="component" value="Unassembled WGS sequence"/>
</dbReference>
<keyword evidence="5" id="KW-0472">Membrane</keyword>
<dbReference type="SUPFAM" id="SSF54523">
    <property type="entry name" value="Pili subunits"/>
    <property type="match status" value="1"/>
</dbReference>
<evidence type="ECO:0000256" key="3">
    <source>
        <dbReference type="ARBA" id="ARBA00022692"/>
    </source>
</evidence>
<dbReference type="GO" id="GO:0015628">
    <property type="term" value="P:protein secretion by the type II secretion system"/>
    <property type="evidence" value="ECO:0007669"/>
    <property type="project" value="InterPro"/>
</dbReference>
<keyword evidence="3" id="KW-0812">Transmembrane</keyword>
<dbReference type="NCBIfam" id="TIGR02532">
    <property type="entry name" value="IV_pilin_GFxxxE"/>
    <property type="match status" value="1"/>
</dbReference>
<comment type="subcellular location">
    <subcellularLocation>
        <location evidence="1">Membrane</location>
        <topology evidence="1">Single-pass membrane protein</topology>
    </subcellularLocation>
</comment>
<keyword evidence="2" id="KW-0488">Methylation</keyword>
<evidence type="ECO:0000256" key="2">
    <source>
        <dbReference type="ARBA" id="ARBA00022481"/>
    </source>
</evidence>
<dbReference type="EMBL" id="PFBJ01000004">
    <property type="protein sequence ID" value="PIT91377.1"/>
    <property type="molecule type" value="Genomic_DNA"/>
</dbReference>
<evidence type="ECO:0000256" key="4">
    <source>
        <dbReference type="ARBA" id="ARBA00022989"/>
    </source>
</evidence>
<gene>
    <name evidence="7" type="ORF">COU17_01115</name>
</gene>
<dbReference type="PROSITE" id="PS00409">
    <property type="entry name" value="PROKAR_NTER_METHYL"/>
    <property type="match status" value="1"/>
</dbReference>
<evidence type="ECO:0000313" key="8">
    <source>
        <dbReference type="Proteomes" id="UP000228809"/>
    </source>
</evidence>
<dbReference type="PRINTS" id="PR00813">
    <property type="entry name" value="BCTERIALGSPG"/>
</dbReference>
<evidence type="ECO:0000313" key="7">
    <source>
        <dbReference type="EMBL" id="PIT91377.1"/>
    </source>
</evidence>